<keyword evidence="11" id="KW-1185">Reference proteome</keyword>
<evidence type="ECO:0000256" key="1">
    <source>
        <dbReference type="ARBA" id="ARBA00001936"/>
    </source>
</evidence>
<dbReference type="GO" id="GO:0006284">
    <property type="term" value="P:base-excision repair"/>
    <property type="evidence" value="ECO:0007669"/>
    <property type="project" value="TreeGrafter"/>
</dbReference>
<dbReference type="InterPro" id="IPR004808">
    <property type="entry name" value="AP_endonuc_1"/>
</dbReference>
<reference evidence="11" key="1">
    <citation type="submission" date="2016-02" db="EMBL/GenBank/DDBJ databases">
        <authorList>
            <person name="Holder M.E."/>
            <person name="Ajami N.J."/>
            <person name="Petrosino J.F."/>
        </authorList>
    </citation>
    <scope>NUCLEOTIDE SEQUENCE [LARGE SCALE GENOMIC DNA]</scope>
    <source>
        <strain evidence="11">DSM 12838</strain>
    </source>
</reference>
<feature type="site" description="Transition state stabilizer" evidence="8">
    <location>
        <position position="151"/>
    </location>
</feature>
<dbReference type="STRING" id="888061.AXF15_04495"/>
<proteinExistence type="inferred from homology"/>
<dbReference type="EMBL" id="CP014230">
    <property type="protein sequence ID" value="AMD92443.1"/>
    <property type="molecule type" value="Genomic_DNA"/>
</dbReference>
<feature type="domain" description="Endonuclease/exonuclease/phosphatase" evidence="9">
    <location>
        <begin position="7"/>
        <end position="247"/>
    </location>
</feature>
<dbReference type="NCBIfam" id="TIGR00195">
    <property type="entry name" value="exoDNase_III"/>
    <property type="match status" value="1"/>
</dbReference>
<name>A0A0X8JQ33_9BACT</name>
<feature type="binding site" evidence="7">
    <location>
        <position position="9"/>
    </location>
    <ligand>
        <name>Mg(2+)</name>
        <dbReference type="ChEBI" id="CHEBI:18420"/>
        <label>1</label>
    </ligand>
</feature>
<feature type="site" description="Interaction with DNA substrate" evidence="8">
    <location>
        <position position="247"/>
    </location>
</feature>
<keyword evidence="7" id="KW-0464">Manganese</keyword>
<evidence type="ECO:0000313" key="11">
    <source>
        <dbReference type="Proteomes" id="UP000063964"/>
    </source>
</evidence>
<keyword evidence="4" id="KW-0378">Hydrolase</keyword>
<protein>
    <submittedName>
        <fullName evidence="10">Exodeoxyribonuclease III</fullName>
    </submittedName>
</protein>
<dbReference type="Pfam" id="PF03372">
    <property type="entry name" value="Exo_endo_phos"/>
    <property type="match status" value="1"/>
</dbReference>
<dbReference type="OrthoDB" id="9803914at2"/>
<dbReference type="PANTHER" id="PTHR22748">
    <property type="entry name" value="AP ENDONUCLEASE"/>
    <property type="match status" value="1"/>
</dbReference>
<evidence type="ECO:0000256" key="4">
    <source>
        <dbReference type="ARBA" id="ARBA00022801"/>
    </source>
</evidence>
<keyword evidence="3 7" id="KW-0479">Metal-binding</keyword>
<accession>A0A0X8JQ33</accession>
<dbReference type="SUPFAM" id="SSF56219">
    <property type="entry name" value="DNase I-like"/>
    <property type="match status" value="1"/>
</dbReference>
<dbReference type="GO" id="GO:0008081">
    <property type="term" value="F:phosphoric diester hydrolase activity"/>
    <property type="evidence" value="ECO:0007669"/>
    <property type="project" value="TreeGrafter"/>
</dbReference>
<evidence type="ECO:0000259" key="9">
    <source>
        <dbReference type="Pfam" id="PF03372"/>
    </source>
</evidence>
<evidence type="ECO:0000256" key="6">
    <source>
        <dbReference type="PIRSR" id="PIRSR604808-1"/>
    </source>
</evidence>
<evidence type="ECO:0000256" key="2">
    <source>
        <dbReference type="ARBA" id="ARBA00007092"/>
    </source>
</evidence>
<comment type="cofactor">
    <cofactor evidence="7">
        <name>Mg(2+)</name>
        <dbReference type="ChEBI" id="CHEBI:18420"/>
    </cofactor>
    <cofactor evidence="7">
        <name>Mn(2+)</name>
        <dbReference type="ChEBI" id="CHEBI:29035"/>
    </cofactor>
    <text evidence="7">Probably binds two magnesium or manganese ions per subunit.</text>
</comment>
<evidence type="ECO:0000256" key="5">
    <source>
        <dbReference type="ARBA" id="ARBA00022842"/>
    </source>
</evidence>
<feature type="binding site" evidence="7">
    <location>
        <position position="37"/>
    </location>
    <ligand>
        <name>Mg(2+)</name>
        <dbReference type="ChEBI" id="CHEBI:18420"/>
        <label>1</label>
    </ligand>
</feature>
<dbReference type="AlphaFoldDB" id="A0A0X8JQ33"/>
<organism evidence="10 11">
    <name type="scientific">Desulfomicrobium orale DSM 12838</name>
    <dbReference type="NCBI Taxonomy" id="888061"/>
    <lineage>
        <taxon>Bacteria</taxon>
        <taxon>Pseudomonadati</taxon>
        <taxon>Thermodesulfobacteriota</taxon>
        <taxon>Desulfovibrionia</taxon>
        <taxon>Desulfovibrionales</taxon>
        <taxon>Desulfomicrobiaceae</taxon>
        <taxon>Desulfomicrobium</taxon>
    </lineage>
</organism>
<feature type="binding site" evidence="7">
    <location>
        <position position="149"/>
    </location>
    <ligand>
        <name>Mg(2+)</name>
        <dbReference type="ChEBI" id="CHEBI:18420"/>
        <label>1</label>
    </ligand>
</feature>
<dbReference type="PROSITE" id="PS00727">
    <property type="entry name" value="AP_NUCLEASE_F1_2"/>
    <property type="match status" value="1"/>
</dbReference>
<dbReference type="Gene3D" id="3.60.10.10">
    <property type="entry name" value="Endonuclease/exonuclease/phosphatase"/>
    <property type="match status" value="1"/>
</dbReference>
<gene>
    <name evidence="10" type="ORF">AXF15_04495</name>
</gene>
<dbReference type="InterPro" id="IPR005135">
    <property type="entry name" value="Endo/exonuclease/phosphatase"/>
</dbReference>
<dbReference type="GO" id="GO:0008311">
    <property type="term" value="F:double-stranded DNA 3'-5' DNA exonuclease activity"/>
    <property type="evidence" value="ECO:0007669"/>
    <property type="project" value="TreeGrafter"/>
</dbReference>
<keyword evidence="5 7" id="KW-0460">Magnesium</keyword>
<feature type="binding site" evidence="7">
    <location>
        <position position="151"/>
    </location>
    <ligand>
        <name>Mg(2+)</name>
        <dbReference type="ChEBI" id="CHEBI:18420"/>
        <label>1</label>
    </ligand>
</feature>
<feature type="binding site" evidence="7">
    <location>
        <position position="247"/>
    </location>
    <ligand>
        <name>Mg(2+)</name>
        <dbReference type="ChEBI" id="CHEBI:18420"/>
        <label>1</label>
    </ligand>
</feature>
<evidence type="ECO:0000256" key="8">
    <source>
        <dbReference type="PIRSR" id="PIRSR604808-3"/>
    </source>
</evidence>
<feature type="active site" description="Proton donor/acceptor" evidence="6">
    <location>
        <position position="149"/>
    </location>
</feature>
<dbReference type="GO" id="GO:0003677">
    <property type="term" value="F:DNA binding"/>
    <property type="evidence" value="ECO:0007669"/>
    <property type="project" value="InterPro"/>
</dbReference>
<dbReference type="InterPro" id="IPR036691">
    <property type="entry name" value="Endo/exonu/phosph_ase_sf"/>
</dbReference>
<dbReference type="InterPro" id="IPR020848">
    <property type="entry name" value="AP_endonuclease_F1_CS"/>
</dbReference>
<feature type="active site" description="Proton acceptor" evidence="6">
    <location>
        <position position="247"/>
    </location>
</feature>
<comment type="cofactor">
    <cofactor evidence="1">
        <name>Mn(2+)</name>
        <dbReference type="ChEBI" id="CHEBI:29035"/>
    </cofactor>
</comment>
<dbReference type="RefSeq" id="WP_066603874.1">
    <property type="nucleotide sequence ID" value="NZ_CP014230.1"/>
</dbReference>
<feature type="active site" evidence="6">
    <location>
        <position position="110"/>
    </location>
</feature>
<dbReference type="GO" id="GO:0003906">
    <property type="term" value="F:DNA-(apurinic or apyrimidinic site) endonuclease activity"/>
    <property type="evidence" value="ECO:0007669"/>
    <property type="project" value="TreeGrafter"/>
</dbReference>
<evidence type="ECO:0000256" key="7">
    <source>
        <dbReference type="PIRSR" id="PIRSR604808-2"/>
    </source>
</evidence>
<feature type="binding site" evidence="7">
    <location>
        <position position="246"/>
    </location>
    <ligand>
        <name>Mg(2+)</name>
        <dbReference type="ChEBI" id="CHEBI:18420"/>
        <label>1</label>
    </ligand>
</feature>
<dbReference type="PANTHER" id="PTHR22748:SF6">
    <property type="entry name" value="DNA-(APURINIC OR APYRIMIDINIC SITE) ENDONUCLEASE"/>
    <property type="match status" value="1"/>
</dbReference>
<dbReference type="GO" id="GO:0046872">
    <property type="term" value="F:metal ion binding"/>
    <property type="evidence" value="ECO:0007669"/>
    <property type="project" value="UniProtKB-KW"/>
</dbReference>
<evidence type="ECO:0000256" key="3">
    <source>
        <dbReference type="ARBA" id="ARBA00022723"/>
    </source>
</evidence>
<comment type="similarity">
    <text evidence="2">Belongs to the DNA repair enzymes AP/ExoA family.</text>
</comment>
<feature type="site" description="Important for catalytic activity" evidence="8">
    <location>
        <position position="221"/>
    </location>
</feature>
<dbReference type="PROSITE" id="PS51435">
    <property type="entry name" value="AP_NUCLEASE_F1_4"/>
    <property type="match status" value="1"/>
</dbReference>
<dbReference type="NCBIfam" id="TIGR00633">
    <property type="entry name" value="xth"/>
    <property type="match status" value="1"/>
</dbReference>
<dbReference type="KEGG" id="doa:AXF15_04495"/>
<sequence length="257" mass="29411">MSIRLFSWNVNGFRAVLGKGFGDWLAGAAPDVLGLQEVKAEEGQIGEARHFPGYACVWNAARTKKGYSGTACYTRHEPLAVHRGLPDERYRGEGRVIRLEFEHFHFFNIYFPNGQMSQNRLDFKMGFYDAFLAHAEDLRRSKPIVVCGDFNTAHREIDLKNPKANENTSGFLPVERAWMDRFIGHGYVDTFRHCRGDVTGAYSWWSYRHGARSRNAGWRIDYFFVSEELRPLITDAWIDADVQGSDHCPVGLELDLP</sequence>
<evidence type="ECO:0000313" key="10">
    <source>
        <dbReference type="EMBL" id="AMD92443.1"/>
    </source>
</evidence>
<dbReference type="Proteomes" id="UP000063964">
    <property type="component" value="Chromosome"/>
</dbReference>